<gene>
    <name evidence="1" type="ORF">BN2614_LOCUS1</name>
</gene>
<sequence length="36" mass="4069">MAEKLISKLMLKKKTTRGTWVAQWVKPLPSAQGTIQ</sequence>
<feature type="non-terminal residue" evidence="1">
    <location>
        <position position="36"/>
    </location>
</feature>
<comment type="caution">
    <text evidence="1">The sequence shown here is derived from an EMBL/GenBank/DDBJ whole genome shotgun (WGS) entry which is preliminary data.</text>
</comment>
<keyword evidence="2" id="KW-1185">Reference proteome</keyword>
<name>A0A9X9LUT4_GULGU</name>
<dbReference type="Proteomes" id="UP000269945">
    <property type="component" value="Unassembled WGS sequence"/>
</dbReference>
<evidence type="ECO:0000313" key="2">
    <source>
        <dbReference type="Proteomes" id="UP000269945"/>
    </source>
</evidence>
<dbReference type="AlphaFoldDB" id="A0A9X9LUT4"/>
<protein>
    <submittedName>
        <fullName evidence="1">Uncharacterized protein</fullName>
    </submittedName>
</protein>
<evidence type="ECO:0000313" key="1">
    <source>
        <dbReference type="EMBL" id="VCW96865.1"/>
    </source>
</evidence>
<organism evidence="1 2">
    <name type="scientific">Gulo gulo</name>
    <name type="common">Wolverine</name>
    <name type="synonym">Gluton</name>
    <dbReference type="NCBI Taxonomy" id="48420"/>
    <lineage>
        <taxon>Eukaryota</taxon>
        <taxon>Metazoa</taxon>
        <taxon>Chordata</taxon>
        <taxon>Craniata</taxon>
        <taxon>Vertebrata</taxon>
        <taxon>Euteleostomi</taxon>
        <taxon>Mammalia</taxon>
        <taxon>Eutheria</taxon>
        <taxon>Laurasiatheria</taxon>
        <taxon>Carnivora</taxon>
        <taxon>Caniformia</taxon>
        <taxon>Musteloidea</taxon>
        <taxon>Mustelidae</taxon>
        <taxon>Guloninae</taxon>
        <taxon>Gulo</taxon>
    </lineage>
</organism>
<proteinExistence type="predicted"/>
<reference evidence="1 2" key="1">
    <citation type="submission" date="2018-10" db="EMBL/GenBank/DDBJ databases">
        <authorList>
            <person name="Ekblom R."/>
            <person name="Jareborg N."/>
        </authorList>
    </citation>
    <scope>NUCLEOTIDE SEQUENCE [LARGE SCALE GENOMIC DNA]</scope>
    <source>
        <tissue evidence="1">Muscle</tissue>
    </source>
</reference>
<accession>A0A9X9LUT4</accession>
<dbReference type="EMBL" id="CYRY02019753">
    <property type="protein sequence ID" value="VCW96865.1"/>
    <property type="molecule type" value="Genomic_DNA"/>
</dbReference>